<dbReference type="PROSITE" id="PS00674">
    <property type="entry name" value="AAA"/>
    <property type="match status" value="1"/>
</dbReference>
<dbReference type="InterPro" id="IPR050168">
    <property type="entry name" value="AAA_ATPase_domain"/>
</dbReference>
<evidence type="ECO:0000256" key="6">
    <source>
        <dbReference type="ARBA" id="ARBA00023136"/>
    </source>
</evidence>
<feature type="compositionally biased region" description="Polar residues" evidence="12">
    <location>
        <begin position="1320"/>
        <end position="1341"/>
    </location>
</feature>
<comment type="caution">
    <text evidence="14">The sequence shown here is derived from an EMBL/GenBank/DDBJ whole genome shotgun (WGS) entry which is preliminary data.</text>
</comment>
<dbReference type="GO" id="GO:0016558">
    <property type="term" value="P:protein import into peroxisome matrix"/>
    <property type="evidence" value="ECO:0007669"/>
    <property type="project" value="TreeGrafter"/>
</dbReference>
<dbReference type="EMBL" id="NKHZ01000065">
    <property type="protein sequence ID" value="PNS15889.1"/>
    <property type="molecule type" value="Genomic_DNA"/>
</dbReference>
<gene>
    <name evidence="14" type="ORF">CAC42_7995</name>
</gene>
<comment type="subcellular location">
    <subcellularLocation>
        <location evidence="7">Peroxisome membrane</location>
        <topology evidence="7">Peripheral membrane protein</topology>
        <orientation evidence="7">Cytoplasmic side</orientation>
    </subcellularLocation>
</comment>
<comment type="subunit">
    <text evidence="11">Interacts with PEX1; forming the PEX1-PEX6 AAA ATPase complex, which is composed of a heterohexamer formed by a trimer of PEX1-PEX6 dimers.</text>
</comment>
<dbReference type="Gene3D" id="3.40.50.300">
    <property type="entry name" value="P-loop containing nucleotide triphosphate hydrolases"/>
    <property type="match status" value="2"/>
</dbReference>
<keyword evidence="4" id="KW-0378">Hydrolase</keyword>
<feature type="region of interest" description="Disordered" evidence="12">
    <location>
        <begin position="1357"/>
        <end position="1486"/>
    </location>
</feature>
<dbReference type="GO" id="GO:0005524">
    <property type="term" value="F:ATP binding"/>
    <property type="evidence" value="ECO:0007669"/>
    <property type="project" value="UniProtKB-KW"/>
</dbReference>
<dbReference type="SMART" id="SM00382">
    <property type="entry name" value="AAA"/>
    <property type="match status" value="2"/>
</dbReference>
<evidence type="ECO:0000256" key="11">
    <source>
        <dbReference type="ARBA" id="ARBA00062700"/>
    </source>
</evidence>
<dbReference type="Pfam" id="PF23315">
    <property type="entry name" value="PEX6_4th"/>
    <property type="match status" value="1"/>
</dbReference>
<dbReference type="InterPro" id="IPR047533">
    <property type="entry name" value="RecA-like_PEX6_r2"/>
</dbReference>
<dbReference type="FunFam" id="3.40.50.300:FF:000109">
    <property type="entry name" value="Peroxisomal biogenesis factor 6"/>
    <property type="match status" value="1"/>
</dbReference>
<feature type="domain" description="AAA+ ATPase" evidence="13">
    <location>
        <begin position="1036"/>
        <end position="1181"/>
    </location>
</feature>
<dbReference type="InterPro" id="IPR056995">
    <property type="entry name" value="PEX6_4th_dom"/>
</dbReference>
<dbReference type="PANTHER" id="PTHR23077">
    <property type="entry name" value="AAA-FAMILY ATPASE"/>
    <property type="match status" value="1"/>
</dbReference>
<proteinExistence type="inferred from homology"/>
<organism evidence="14 15">
    <name type="scientific">Sphaceloma murrayae</name>
    <dbReference type="NCBI Taxonomy" id="2082308"/>
    <lineage>
        <taxon>Eukaryota</taxon>
        <taxon>Fungi</taxon>
        <taxon>Dikarya</taxon>
        <taxon>Ascomycota</taxon>
        <taxon>Pezizomycotina</taxon>
        <taxon>Dothideomycetes</taxon>
        <taxon>Dothideomycetidae</taxon>
        <taxon>Myriangiales</taxon>
        <taxon>Elsinoaceae</taxon>
        <taxon>Sphaceloma</taxon>
    </lineage>
</organism>
<evidence type="ECO:0000313" key="14">
    <source>
        <dbReference type="EMBL" id="PNS15889.1"/>
    </source>
</evidence>
<comment type="catalytic activity">
    <reaction evidence="10">
        <text>ATP + H2O = ADP + phosphate + H(+)</text>
        <dbReference type="Rhea" id="RHEA:13065"/>
        <dbReference type="ChEBI" id="CHEBI:15377"/>
        <dbReference type="ChEBI" id="CHEBI:15378"/>
        <dbReference type="ChEBI" id="CHEBI:30616"/>
        <dbReference type="ChEBI" id="CHEBI:43474"/>
        <dbReference type="ChEBI" id="CHEBI:456216"/>
    </reaction>
    <physiologicalReaction direction="left-to-right" evidence="10">
        <dbReference type="Rhea" id="RHEA:13066"/>
    </physiologicalReaction>
</comment>
<dbReference type="InParanoid" id="A0A2K1QLZ7"/>
<dbReference type="InterPro" id="IPR003959">
    <property type="entry name" value="ATPase_AAA_core"/>
</dbReference>
<dbReference type="GO" id="GO:0005778">
    <property type="term" value="C:peroxisomal membrane"/>
    <property type="evidence" value="ECO:0007669"/>
    <property type="project" value="UniProtKB-SubCell"/>
</dbReference>
<feature type="region of interest" description="Disordered" evidence="12">
    <location>
        <begin position="542"/>
        <end position="561"/>
    </location>
</feature>
<feature type="region of interest" description="Disordered" evidence="12">
    <location>
        <begin position="1"/>
        <end position="21"/>
    </location>
</feature>
<dbReference type="OrthoDB" id="5553750at2759"/>
<dbReference type="GO" id="GO:0005829">
    <property type="term" value="C:cytosol"/>
    <property type="evidence" value="ECO:0007669"/>
    <property type="project" value="TreeGrafter"/>
</dbReference>
<evidence type="ECO:0000256" key="10">
    <source>
        <dbReference type="ARBA" id="ARBA00048778"/>
    </source>
</evidence>
<dbReference type="InterPro" id="IPR003593">
    <property type="entry name" value="AAA+_ATPase"/>
</dbReference>
<evidence type="ECO:0000313" key="15">
    <source>
        <dbReference type="Proteomes" id="UP000243797"/>
    </source>
</evidence>
<dbReference type="Pfam" id="PF00004">
    <property type="entry name" value="AAA"/>
    <property type="match status" value="2"/>
</dbReference>
<keyword evidence="5" id="KW-0067">ATP-binding</keyword>
<accession>A0A2K1QLZ7</accession>
<keyword evidence="3" id="KW-0547">Nucleotide-binding</keyword>
<dbReference type="STRING" id="2082308.A0A2K1QLZ7"/>
<name>A0A2K1QLZ7_9PEZI</name>
<dbReference type="FunCoup" id="A0A2K1QLZ7">
    <property type="interactions" value="261"/>
</dbReference>
<dbReference type="InterPro" id="IPR027417">
    <property type="entry name" value="P-loop_NTPase"/>
</dbReference>
<dbReference type="Proteomes" id="UP000243797">
    <property type="component" value="Unassembled WGS sequence"/>
</dbReference>
<sequence>MAYNDPTPGSRKRKRKTRSDGTLVSARLQLADNLGGNAAEISLDLIKDLKLENTPSSTGYLYVAVKEWTPADAPRAIAPRWTIIPCRPVKKETDNSTSLIRISTRSRYLQALVGPLKLNSIPRSRGPAPLIEVRVSDVVPLALDTVYVSVDSEALFKHDQVQTKYAGGFISKKKSARHLNVRGQDETNGAVEMRSETELQRLVRQSMSNRTLVHAGDHFQLALPSHPVTHAPPPACTITTCDPVAQGLITELTRIVLVTSDRIPESRAKVTQSPTLPFAPEQLAELDEDTSNEAFYTAAEDGNASSAPVTPGKKSASFDLSDTEDDTDGNLSDDPEGMISLTSPALGSHASGMLSSMTAATPRPFGKHITGTHTPGSVFSSMTAATLRGGHAVRSKVLRTQGLMERIPDELLYPKPLSHEDDEARIYVDTTVLARLGCFSGDWVEVSKGNDPAKTGIASLGMSSFLNREDDDPIDFRPVKIFGLPESLSAKPAGQYKVHGRARSESFSSHIGAVAITPLVHLSPILLANLGEPAFLRLTPMRSPEDAQTGRQPGKMPPTSLPPAAKDANLLKIQSPISTDKAIDASVFSGLVAYFEGKQRLVKTGDLIAIPVDEDVGRAVFDGSSAEDGASNDILSFFGTGQDSPSAKSNGSTKVVWFQVGSLSSHTAQDQDEPDAWNGLVSMVPSKTKMHQSGTEQRRIPQAMTSTWPFYENILAPPPQSQDTKTSLTKPVPAPASNLQRRLRELVSTATSPRAIHLGLPPMAILLHSTQRNIGKSHTAKQTCLDLGMHCFPLDAFDVLTEAASGGGDNNTVGLFESRAERALQCGAEHTCILIRHIEALNSDRMYTAIKDVVSDSRVVVATTTDLDKVPENLRGLFTHELEMSAPDEAEREAILQSIISGSSVSVSPAVDLSAIAVKTAALVAGDLVDVVDRAISARTTRLEDLASKASSTDSTVTIHDLLIAGGDAVLNLSPADFDTAVDLARKNFADSIGAPKIPNVQWSDVGGLANVKEAVIETIQLPLSRPELFAKGLKKRSGILFYGPPGTGKTLLAKAIATEFSLNFFSVKGPELLNMYIGESEANVRRVFQRARDARPCVVFFDELDSVAPKRGNQGDSGGVMDRIVSQLLAELDGMSDGGSEEGGGAGVFVIGATNRPDLLDQALLRPGRFDKMLYLGVSDTHEKQARILEALTRKFSLSPDVNLNAVASRLPFTYTGADLYALCSDAMLKAVTRSARLVDDKIASLNASRQTSIPAKPALTVAQFFDHHATDADLDVLVTETDFADANAELVPSVSSEELGHYERVRKEFEGGRKDPASSAQQNGNGSKGSDLTPEQVQAQQARWIEEMIRSSMTDGSLAKGGKGKGKAVAPPYVNGSEERSRTDSRASTMTSETDDGDLVIRTGEMDLNGGDGGANKEARGEGRVRERESRFFGRDREKGMRRAKSKTMGLFGKGKGKGREGEDGPVKVQGEFGEGGRDQGLYD</sequence>
<evidence type="ECO:0000256" key="9">
    <source>
        <dbReference type="ARBA" id="ARBA00034920"/>
    </source>
</evidence>
<feature type="compositionally biased region" description="Acidic residues" evidence="12">
    <location>
        <begin position="321"/>
        <end position="336"/>
    </location>
</feature>
<evidence type="ECO:0000256" key="3">
    <source>
        <dbReference type="ARBA" id="ARBA00022741"/>
    </source>
</evidence>
<protein>
    <recommendedName>
        <fullName evidence="8">Peroxisomal ATPase PEX6</fullName>
    </recommendedName>
    <alternativeName>
        <fullName evidence="9">Peroxin-6</fullName>
    </alternativeName>
</protein>
<dbReference type="SUPFAM" id="SSF52540">
    <property type="entry name" value="P-loop containing nucleoside triphosphate hydrolases"/>
    <property type="match status" value="2"/>
</dbReference>
<evidence type="ECO:0000256" key="7">
    <source>
        <dbReference type="ARBA" id="ARBA00034691"/>
    </source>
</evidence>
<dbReference type="CDD" id="cd19527">
    <property type="entry name" value="RecA-like_PEX6_r2"/>
    <property type="match status" value="1"/>
</dbReference>
<evidence type="ECO:0000256" key="5">
    <source>
        <dbReference type="ARBA" id="ARBA00022840"/>
    </source>
</evidence>
<dbReference type="FunFam" id="1.10.8.60:FF:000039">
    <property type="entry name" value="peroxisome biogenesis factor 6"/>
    <property type="match status" value="1"/>
</dbReference>
<keyword evidence="15" id="KW-1185">Reference proteome</keyword>
<feature type="region of interest" description="Disordered" evidence="12">
    <location>
        <begin position="1310"/>
        <end position="1341"/>
    </location>
</feature>
<dbReference type="Gene3D" id="1.10.8.60">
    <property type="match status" value="2"/>
</dbReference>
<evidence type="ECO:0000256" key="4">
    <source>
        <dbReference type="ARBA" id="ARBA00022801"/>
    </source>
</evidence>
<dbReference type="GO" id="GO:0016887">
    <property type="term" value="F:ATP hydrolysis activity"/>
    <property type="evidence" value="ECO:0007669"/>
    <property type="project" value="InterPro"/>
</dbReference>
<dbReference type="PANTHER" id="PTHR23077:SF9">
    <property type="entry name" value="PEROXISOMAL ATPASE PEX6"/>
    <property type="match status" value="1"/>
</dbReference>
<dbReference type="InterPro" id="IPR003960">
    <property type="entry name" value="ATPase_AAA_CS"/>
</dbReference>
<evidence type="ECO:0000256" key="12">
    <source>
        <dbReference type="SAM" id="MobiDB-lite"/>
    </source>
</evidence>
<feature type="region of interest" description="Disordered" evidence="12">
    <location>
        <begin position="300"/>
        <end position="377"/>
    </location>
</feature>
<evidence type="ECO:0000259" key="13">
    <source>
        <dbReference type="SMART" id="SM00382"/>
    </source>
</evidence>
<evidence type="ECO:0000256" key="1">
    <source>
        <dbReference type="ARBA" id="ARBA00006914"/>
    </source>
</evidence>
<keyword evidence="6" id="KW-0472">Membrane</keyword>
<reference evidence="14 15" key="1">
    <citation type="submission" date="2017-06" db="EMBL/GenBank/DDBJ databases">
        <title>Draft genome sequence of a variant of Elsinoe murrayae.</title>
        <authorList>
            <person name="Cheng Q."/>
        </authorList>
    </citation>
    <scope>NUCLEOTIDE SEQUENCE [LARGE SCALE GENOMIC DNA]</scope>
    <source>
        <strain evidence="14 15">CQ-2017a</strain>
    </source>
</reference>
<dbReference type="Pfam" id="PF23120">
    <property type="entry name" value="PEX6_N"/>
    <property type="match status" value="1"/>
</dbReference>
<comment type="similarity">
    <text evidence="1">Belongs to the AAA ATPase family.</text>
</comment>
<evidence type="ECO:0000256" key="2">
    <source>
        <dbReference type="ARBA" id="ARBA00022593"/>
    </source>
</evidence>
<feature type="compositionally biased region" description="Basic and acidic residues" evidence="12">
    <location>
        <begin position="1417"/>
        <end position="1443"/>
    </location>
</feature>
<evidence type="ECO:0000256" key="8">
    <source>
        <dbReference type="ARBA" id="ARBA00034811"/>
    </source>
</evidence>
<feature type="domain" description="AAA+ ATPase" evidence="13">
    <location>
        <begin position="761"/>
        <end position="888"/>
    </location>
</feature>
<keyword evidence="2" id="KW-0962">Peroxisome biogenesis</keyword>